<evidence type="ECO:0000313" key="1">
    <source>
        <dbReference type="EMBL" id="MDC7682176.1"/>
    </source>
</evidence>
<accession>A0ABT5HRU5</accession>
<dbReference type="EMBL" id="JAQQKX010000001">
    <property type="protein sequence ID" value="MDC7682176.1"/>
    <property type="molecule type" value="Genomic_DNA"/>
</dbReference>
<reference evidence="1 2" key="1">
    <citation type="submission" date="2023-01" db="EMBL/GenBank/DDBJ databases">
        <title>Novel species of the genus Asticcacaulis isolated from rivers.</title>
        <authorList>
            <person name="Lu H."/>
        </authorList>
    </citation>
    <scope>NUCLEOTIDE SEQUENCE [LARGE SCALE GENOMIC DNA]</scope>
    <source>
        <strain evidence="1 2">BYS171W</strain>
    </source>
</reference>
<evidence type="ECO:0000313" key="2">
    <source>
        <dbReference type="Proteomes" id="UP001214854"/>
    </source>
</evidence>
<dbReference type="Proteomes" id="UP001214854">
    <property type="component" value="Unassembled WGS sequence"/>
</dbReference>
<comment type="caution">
    <text evidence="1">The sequence shown here is derived from an EMBL/GenBank/DDBJ whole genome shotgun (WGS) entry which is preliminary data.</text>
</comment>
<keyword evidence="2" id="KW-1185">Reference proteome</keyword>
<name>A0ABT5HRU5_9CAUL</name>
<protein>
    <submittedName>
        <fullName evidence="1">Uncharacterized protein</fullName>
    </submittedName>
</protein>
<dbReference type="RefSeq" id="WP_272746679.1">
    <property type="nucleotide sequence ID" value="NZ_JAQQKX010000001.1"/>
</dbReference>
<proteinExistence type="predicted"/>
<gene>
    <name evidence="1" type="ORF">PQU92_02745</name>
</gene>
<sequence length="102" mass="11436">MKDFFNDLRFFVERIVAEGCPCYRKGMSSGKVIDFNRAPELDKLLQSVGEKECLRVGLFIVDESGRLQLTNVGFAYLLYMAEAQTLSLAEAFAAGYDHASEL</sequence>
<organism evidence="1 2">
    <name type="scientific">Asticcacaulis aquaticus</name>
    <dbReference type="NCBI Taxonomy" id="2984212"/>
    <lineage>
        <taxon>Bacteria</taxon>
        <taxon>Pseudomonadati</taxon>
        <taxon>Pseudomonadota</taxon>
        <taxon>Alphaproteobacteria</taxon>
        <taxon>Caulobacterales</taxon>
        <taxon>Caulobacteraceae</taxon>
        <taxon>Asticcacaulis</taxon>
    </lineage>
</organism>